<dbReference type="EC" id="2.6.1.52" evidence="4"/>
<evidence type="ECO:0000256" key="14">
    <source>
        <dbReference type="ARBA" id="ARBA00049007"/>
    </source>
</evidence>
<evidence type="ECO:0000256" key="1">
    <source>
        <dbReference type="ARBA" id="ARBA00001933"/>
    </source>
</evidence>
<dbReference type="InterPro" id="IPR015422">
    <property type="entry name" value="PyrdxlP-dep_Trfase_small"/>
</dbReference>
<dbReference type="GO" id="GO:0004760">
    <property type="term" value="F:L-serine-pyruvate transaminase activity"/>
    <property type="evidence" value="ECO:0007669"/>
    <property type="project" value="TreeGrafter"/>
</dbReference>
<dbReference type="InterPro" id="IPR006271">
    <property type="entry name" value="Pser_aminoTfrase_methanosarc"/>
</dbReference>
<keyword evidence="10" id="KW-0664">Pyridoxine biosynthesis</keyword>
<evidence type="ECO:0000256" key="2">
    <source>
        <dbReference type="ARBA" id="ARBA00005099"/>
    </source>
</evidence>
<sequence length="375" mass="40548">MTDLTPPARKPARPLFSSGPCAKPPGWSLEKLSAESLGRSHRSKVGKARLAHCIDLIRDVLDVPETHRIGIVPGSDTGAVEMAMWTMLGARPVTTIAWESFGEGWVTDAVKQLRIDPTVIRADYGELPDLGQVDWGHDVIFTWNGTTSGVRVPDGDWIAADREGLAIADATSAVFAQDIAWDKVDVLTFSWQKVLGGEGAHGVLILGPRAVERLENHTPAWPLPKVFRLTKGGKLIEGIFRGETINTPSMLAVEDAIFALEWGKSIGGLSAMKARANANAAALDAIVRERDWLGHLATDPATRSNTSVCLTVEGADTDFVKKFAALLEQHDAAYDIAGYRDAPPGLRVWCGATVDTADIEALGPWFDWAWATLRA</sequence>
<dbReference type="InterPro" id="IPR015424">
    <property type="entry name" value="PyrdxlP-dep_Trfase"/>
</dbReference>
<evidence type="ECO:0000256" key="13">
    <source>
        <dbReference type="ARBA" id="ARBA00047630"/>
    </source>
</evidence>
<evidence type="ECO:0000256" key="10">
    <source>
        <dbReference type="ARBA" id="ARBA00023096"/>
    </source>
</evidence>
<dbReference type="Proteomes" id="UP000037643">
    <property type="component" value="Chromosome"/>
</dbReference>
<evidence type="ECO:0000259" key="16">
    <source>
        <dbReference type="Pfam" id="PF00266"/>
    </source>
</evidence>
<comment type="catalytic activity">
    <reaction evidence="14">
        <text>O-phospho-L-serine + 2-oxoglutarate = 3-phosphooxypyruvate + L-glutamate</text>
        <dbReference type="Rhea" id="RHEA:14329"/>
        <dbReference type="ChEBI" id="CHEBI:16810"/>
        <dbReference type="ChEBI" id="CHEBI:18110"/>
        <dbReference type="ChEBI" id="CHEBI:29985"/>
        <dbReference type="ChEBI" id="CHEBI:57524"/>
        <dbReference type="EC" id="2.6.1.52"/>
    </reaction>
</comment>
<dbReference type="Gene3D" id="3.90.1150.10">
    <property type="entry name" value="Aspartate Aminotransferase, domain 1"/>
    <property type="match status" value="1"/>
</dbReference>
<dbReference type="STRING" id="543877.AM2010_1252"/>
<dbReference type="PATRIC" id="fig|543877.4.peg.1271"/>
<comment type="cofactor">
    <cofactor evidence="1">
        <name>pyridoxal 5'-phosphate</name>
        <dbReference type="ChEBI" id="CHEBI:597326"/>
    </cofactor>
</comment>
<proteinExistence type="inferred from homology"/>
<evidence type="ECO:0000256" key="12">
    <source>
        <dbReference type="ARBA" id="ARBA00031421"/>
    </source>
</evidence>
<dbReference type="CDD" id="cd01494">
    <property type="entry name" value="AAT_I"/>
    <property type="match status" value="1"/>
</dbReference>
<dbReference type="GO" id="GO:0006564">
    <property type="term" value="P:L-serine biosynthetic process"/>
    <property type="evidence" value="ECO:0007669"/>
    <property type="project" value="UniProtKB-KW"/>
</dbReference>
<evidence type="ECO:0000313" key="18">
    <source>
        <dbReference type="Proteomes" id="UP000037643"/>
    </source>
</evidence>
<comment type="catalytic activity">
    <reaction evidence="13">
        <text>4-(phosphooxy)-L-threonine + 2-oxoglutarate = (R)-3-hydroxy-2-oxo-4-phosphooxybutanoate + L-glutamate</text>
        <dbReference type="Rhea" id="RHEA:16573"/>
        <dbReference type="ChEBI" id="CHEBI:16810"/>
        <dbReference type="ChEBI" id="CHEBI:29985"/>
        <dbReference type="ChEBI" id="CHEBI:58452"/>
        <dbReference type="ChEBI" id="CHEBI:58538"/>
        <dbReference type="EC" id="2.6.1.52"/>
    </reaction>
</comment>
<feature type="region of interest" description="Disordered" evidence="15">
    <location>
        <begin position="1"/>
        <end position="20"/>
    </location>
</feature>
<dbReference type="PANTHER" id="PTHR21152:SF40">
    <property type="entry name" value="ALANINE--GLYOXYLATE AMINOTRANSFERASE"/>
    <property type="match status" value="1"/>
</dbReference>
<dbReference type="SUPFAM" id="SSF53383">
    <property type="entry name" value="PLP-dependent transferases"/>
    <property type="match status" value="1"/>
</dbReference>
<keyword evidence="18" id="KW-1185">Reference proteome</keyword>
<dbReference type="PANTHER" id="PTHR21152">
    <property type="entry name" value="AMINOTRANSFERASE CLASS V"/>
    <property type="match status" value="1"/>
</dbReference>
<dbReference type="NCBIfam" id="TIGR01365">
    <property type="entry name" value="serC_2"/>
    <property type="match status" value="1"/>
</dbReference>
<evidence type="ECO:0000256" key="9">
    <source>
        <dbReference type="ARBA" id="ARBA00022898"/>
    </source>
</evidence>
<dbReference type="GO" id="GO:0008615">
    <property type="term" value="P:pyridoxine biosynthetic process"/>
    <property type="evidence" value="ECO:0007669"/>
    <property type="project" value="UniProtKB-KW"/>
</dbReference>
<evidence type="ECO:0000256" key="8">
    <source>
        <dbReference type="ARBA" id="ARBA00022679"/>
    </source>
</evidence>
<evidence type="ECO:0000256" key="3">
    <source>
        <dbReference type="ARBA" id="ARBA00006904"/>
    </source>
</evidence>
<organism evidence="17 18">
    <name type="scientific">Pelagerythrobacter marensis</name>
    <dbReference type="NCBI Taxonomy" id="543877"/>
    <lineage>
        <taxon>Bacteria</taxon>
        <taxon>Pseudomonadati</taxon>
        <taxon>Pseudomonadota</taxon>
        <taxon>Alphaproteobacteria</taxon>
        <taxon>Sphingomonadales</taxon>
        <taxon>Erythrobacteraceae</taxon>
        <taxon>Pelagerythrobacter</taxon>
    </lineage>
</organism>
<evidence type="ECO:0000256" key="4">
    <source>
        <dbReference type="ARBA" id="ARBA00013030"/>
    </source>
</evidence>
<protein>
    <recommendedName>
        <fullName evidence="4">phosphoserine transaminase</fullName>
        <ecNumber evidence="4">2.6.1.52</ecNumber>
    </recommendedName>
    <alternativeName>
        <fullName evidence="12">Phosphohydroxythreonine aminotransferase</fullName>
    </alternativeName>
</protein>
<keyword evidence="11" id="KW-0718">Serine biosynthesis</keyword>
<keyword evidence="5" id="KW-0963">Cytoplasm</keyword>
<keyword evidence="7" id="KW-0028">Amino-acid biosynthesis</keyword>
<evidence type="ECO:0000256" key="5">
    <source>
        <dbReference type="ARBA" id="ARBA00022490"/>
    </source>
</evidence>
<reference evidence="17 18" key="1">
    <citation type="submission" date="2015-06" db="EMBL/GenBank/DDBJ databases">
        <authorList>
            <person name="Kim K.M."/>
        </authorList>
    </citation>
    <scope>NUCLEOTIDE SEQUENCE [LARGE SCALE GENOMIC DNA]</scope>
    <source>
        <strain evidence="17 18">KCTC 22370</strain>
    </source>
</reference>
<dbReference type="GO" id="GO:0004648">
    <property type="term" value="F:O-phospho-L-serine:2-oxoglutarate aminotransferase activity"/>
    <property type="evidence" value="ECO:0007669"/>
    <property type="project" value="UniProtKB-EC"/>
</dbReference>
<dbReference type="InterPro" id="IPR015421">
    <property type="entry name" value="PyrdxlP-dep_Trfase_major"/>
</dbReference>
<keyword evidence="9" id="KW-0663">Pyridoxal phosphate</keyword>
<dbReference type="GO" id="GO:0019265">
    <property type="term" value="P:glycine biosynthetic process, by transamination of glyoxylate"/>
    <property type="evidence" value="ECO:0007669"/>
    <property type="project" value="TreeGrafter"/>
</dbReference>
<keyword evidence="8 17" id="KW-0808">Transferase</keyword>
<dbReference type="NCBIfam" id="NF002841">
    <property type="entry name" value="PRK03080.1-2"/>
    <property type="match status" value="1"/>
</dbReference>
<dbReference type="PIRSF" id="PIRSF000525">
    <property type="entry name" value="SerC"/>
    <property type="match status" value="1"/>
</dbReference>
<feature type="domain" description="Aminotransferase class V" evidence="16">
    <location>
        <begin position="139"/>
        <end position="323"/>
    </location>
</feature>
<dbReference type="EMBL" id="CP011805">
    <property type="protein sequence ID" value="AKM07326.1"/>
    <property type="molecule type" value="Genomic_DNA"/>
</dbReference>
<dbReference type="OrthoDB" id="9772439at2"/>
<evidence type="ECO:0000256" key="15">
    <source>
        <dbReference type="SAM" id="MobiDB-lite"/>
    </source>
</evidence>
<evidence type="ECO:0000256" key="7">
    <source>
        <dbReference type="ARBA" id="ARBA00022605"/>
    </source>
</evidence>
<evidence type="ECO:0000313" key="17">
    <source>
        <dbReference type="EMBL" id="AKM07326.1"/>
    </source>
</evidence>
<accession>A0A0G3X9L5</accession>
<keyword evidence="6 17" id="KW-0032">Aminotransferase</keyword>
<dbReference type="InterPro" id="IPR000192">
    <property type="entry name" value="Aminotrans_V_dom"/>
</dbReference>
<dbReference type="Gene3D" id="3.40.640.10">
    <property type="entry name" value="Type I PLP-dependent aspartate aminotransferase-like (Major domain)"/>
    <property type="match status" value="1"/>
</dbReference>
<name>A0A0G3X9L5_9SPHN</name>
<dbReference type="UniPathway" id="UPA00135">
    <property type="reaction ID" value="UER00197"/>
</dbReference>
<gene>
    <name evidence="17" type="ORF">AM2010_1252</name>
</gene>
<dbReference type="GO" id="GO:0008453">
    <property type="term" value="F:alanine-glyoxylate transaminase activity"/>
    <property type="evidence" value="ECO:0007669"/>
    <property type="project" value="TreeGrafter"/>
</dbReference>
<dbReference type="RefSeq" id="WP_047806348.1">
    <property type="nucleotide sequence ID" value="NZ_CP011805.1"/>
</dbReference>
<dbReference type="AlphaFoldDB" id="A0A0G3X9L5"/>
<evidence type="ECO:0000256" key="11">
    <source>
        <dbReference type="ARBA" id="ARBA00023299"/>
    </source>
</evidence>
<dbReference type="InterPro" id="IPR022278">
    <property type="entry name" value="Pser_aminoTfrase"/>
</dbReference>
<comment type="pathway">
    <text evidence="2">Amino-acid biosynthesis; L-serine biosynthesis; L-serine from 3-phospho-D-glycerate: step 2/3.</text>
</comment>
<dbReference type="KEGG" id="amx:AM2010_1252"/>
<comment type="similarity">
    <text evidence="3">Belongs to the class-V pyridoxal-phosphate-dependent aminotransferase family. SerC subfamily.</text>
</comment>
<dbReference type="Pfam" id="PF00266">
    <property type="entry name" value="Aminotran_5"/>
    <property type="match status" value="1"/>
</dbReference>
<evidence type="ECO:0000256" key="6">
    <source>
        <dbReference type="ARBA" id="ARBA00022576"/>
    </source>
</evidence>